<dbReference type="InterPro" id="IPR007059">
    <property type="entry name" value="DmsC"/>
</dbReference>
<dbReference type="Pfam" id="PF04976">
    <property type="entry name" value="DmsC"/>
    <property type="match status" value="1"/>
</dbReference>
<dbReference type="OrthoDB" id="3172518at2"/>
<feature type="transmembrane region" description="Helical" evidence="1">
    <location>
        <begin position="6"/>
        <end position="28"/>
    </location>
</feature>
<dbReference type="AlphaFoldDB" id="A0A427UVM1"/>
<dbReference type="PANTHER" id="PTHR38095:SF2">
    <property type="entry name" value="ANAEROBIC DIMETHYL SULFOXIDE REDUCTASE CHAIN C"/>
    <property type="match status" value="1"/>
</dbReference>
<dbReference type="PANTHER" id="PTHR38095">
    <property type="entry name" value="ANAEROBIC DIMETHYL SULFOXIDE REDUCTASE CHAIN YNFH"/>
    <property type="match status" value="1"/>
</dbReference>
<dbReference type="GO" id="GO:0009389">
    <property type="term" value="F:dimethyl sulfoxide reductase activity"/>
    <property type="evidence" value="ECO:0007669"/>
    <property type="project" value="TreeGrafter"/>
</dbReference>
<feature type="transmembrane region" description="Helical" evidence="1">
    <location>
        <begin position="209"/>
        <end position="227"/>
    </location>
</feature>
<sequence length="266" mass="28828">MEHFELPLVFFTVLTQWGIGALLAVVIGQQRAMPVFAPQVLKRVALFVWLVTVIGSLASIAHLGAPMGAPRALYGLGHSWLSREVVAFFLLNVLTTLWLVMVWINFNARVATLVGMIAVLAGIAAILVSSQVYYQMVLHPLWHSPATQLAFIGCALLLGFVSIAVFANLWGSEVARRLRMGVIVGVAVVACALVWRYRIAGADAASLLLWWQLLASLAIGVAVFTMLRHGKLAAWAGVLAIALVFTGEIAGRMLFYSNVMSGAPWF</sequence>
<keyword evidence="1" id="KW-0472">Membrane</keyword>
<dbReference type="GO" id="GO:0005886">
    <property type="term" value="C:plasma membrane"/>
    <property type="evidence" value="ECO:0007669"/>
    <property type="project" value="TreeGrafter"/>
</dbReference>
<organism evidence="2 3">
    <name type="scientific">Atlantibacter subterraneus</name>
    <dbReference type="NCBI Taxonomy" id="255519"/>
    <lineage>
        <taxon>Bacteria</taxon>
        <taxon>Pseudomonadati</taxon>
        <taxon>Pseudomonadota</taxon>
        <taxon>Gammaproteobacteria</taxon>
        <taxon>Enterobacterales</taxon>
        <taxon>Enterobacteriaceae</taxon>
        <taxon>Atlantibacter</taxon>
    </lineage>
</organism>
<accession>A0A427UVM1</accession>
<dbReference type="RefSeq" id="WP_125294060.1">
    <property type="nucleotide sequence ID" value="NZ_JAPTZM010000003.1"/>
</dbReference>
<feature type="transmembrane region" description="Helical" evidence="1">
    <location>
        <begin position="178"/>
        <end position="197"/>
    </location>
</feature>
<feature type="transmembrane region" description="Helical" evidence="1">
    <location>
        <begin position="85"/>
        <end position="106"/>
    </location>
</feature>
<keyword evidence="1" id="KW-0812">Transmembrane</keyword>
<feature type="transmembrane region" description="Helical" evidence="1">
    <location>
        <begin position="113"/>
        <end position="134"/>
    </location>
</feature>
<reference evidence="2 3" key="1">
    <citation type="submission" date="2018-10" db="EMBL/GenBank/DDBJ databases">
        <title>Transmission dynamics of multidrug resistant bacteria on intensive care unit surfaces.</title>
        <authorList>
            <person name="D'Souza A.W."/>
            <person name="Potter R.F."/>
            <person name="Wallace M."/>
            <person name="Shupe A."/>
            <person name="Patel S."/>
            <person name="Sun S."/>
            <person name="Gul D."/>
            <person name="Kwon J.H."/>
            <person name="Andleeb S."/>
            <person name="Burnham C.-A.D."/>
            <person name="Dantas G."/>
        </authorList>
    </citation>
    <scope>NUCLEOTIDE SEQUENCE [LARGE SCALE GENOMIC DNA]</scope>
    <source>
        <strain evidence="2 3">AS_373</strain>
    </source>
</reference>
<protein>
    <submittedName>
        <fullName evidence="2">Dimethyl sulfoxide reductase</fullName>
    </submittedName>
</protein>
<evidence type="ECO:0000313" key="2">
    <source>
        <dbReference type="EMBL" id="RSE24512.1"/>
    </source>
</evidence>
<name>A0A427UVM1_9ENTR</name>
<feature type="transmembrane region" description="Helical" evidence="1">
    <location>
        <begin position="146"/>
        <end position="171"/>
    </location>
</feature>
<feature type="transmembrane region" description="Helical" evidence="1">
    <location>
        <begin position="234"/>
        <end position="255"/>
    </location>
</feature>
<dbReference type="GO" id="GO:0019645">
    <property type="term" value="P:anaerobic electron transport chain"/>
    <property type="evidence" value="ECO:0007669"/>
    <property type="project" value="InterPro"/>
</dbReference>
<feature type="transmembrane region" description="Helical" evidence="1">
    <location>
        <begin position="40"/>
        <end position="65"/>
    </location>
</feature>
<evidence type="ECO:0000256" key="1">
    <source>
        <dbReference type="SAM" id="Phobius"/>
    </source>
</evidence>
<dbReference type="Proteomes" id="UP000275331">
    <property type="component" value="Unassembled WGS sequence"/>
</dbReference>
<dbReference type="EMBL" id="RHXB01000010">
    <property type="protein sequence ID" value="RSE24512.1"/>
    <property type="molecule type" value="Genomic_DNA"/>
</dbReference>
<comment type="caution">
    <text evidence="2">The sequence shown here is derived from an EMBL/GenBank/DDBJ whole genome shotgun (WGS) entry which is preliminary data.</text>
</comment>
<gene>
    <name evidence="2" type="ORF">EGT71_15160</name>
</gene>
<evidence type="ECO:0000313" key="3">
    <source>
        <dbReference type="Proteomes" id="UP000275331"/>
    </source>
</evidence>
<proteinExistence type="predicted"/>
<dbReference type="GO" id="GO:0009390">
    <property type="term" value="C:dimethyl sulfoxide reductase complex"/>
    <property type="evidence" value="ECO:0007669"/>
    <property type="project" value="TreeGrafter"/>
</dbReference>
<keyword evidence="1" id="KW-1133">Transmembrane helix</keyword>